<dbReference type="GO" id="GO:0030036">
    <property type="term" value="P:actin cytoskeleton organization"/>
    <property type="evidence" value="ECO:0007669"/>
    <property type="project" value="TreeGrafter"/>
</dbReference>
<evidence type="ECO:0000256" key="7">
    <source>
        <dbReference type="ARBA" id="ARBA00023157"/>
    </source>
</evidence>
<organism evidence="13">
    <name type="scientific">Ailuropoda melanoleuca</name>
    <name type="common">Giant panda</name>
    <dbReference type="NCBI Taxonomy" id="9646"/>
    <lineage>
        <taxon>Eukaryota</taxon>
        <taxon>Metazoa</taxon>
        <taxon>Chordata</taxon>
        <taxon>Craniata</taxon>
        <taxon>Vertebrata</taxon>
        <taxon>Euteleostomi</taxon>
        <taxon>Mammalia</taxon>
        <taxon>Eutheria</taxon>
        <taxon>Laurasiatheria</taxon>
        <taxon>Carnivora</taxon>
        <taxon>Caniformia</taxon>
        <taxon>Ursidae</taxon>
        <taxon>Ailuropoda</taxon>
    </lineage>
</organism>
<keyword evidence="6 10" id="KW-0472">Membrane</keyword>
<dbReference type="InterPro" id="IPR056991">
    <property type="entry name" value="TSP1_TSH7A-B_C"/>
</dbReference>
<feature type="domain" description="Thrombospondin type-1" evidence="12">
    <location>
        <begin position="640"/>
        <end position="679"/>
    </location>
</feature>
<evidence type="ECO:0000256" key="10">
    <source>
        <dbReference type="SAM" id="Phobius"/>
    </source>
</evidence>
<dbReference type="EMBL" id="GL194294">
    <property type="protein sequence ID" value="EFB23690.1"/>
    <property type="molecule type" value="Genomic_DNA"/>
</dbReference>
<dbReference type="PROSITE" id="PS50092">
    <property type="entry name" value="TSP1"/>
    <property type="match status" value="6"/>
</dbReference>
<comment type="subcellular location">
    <subcellularLocation>
        <location evidence="1">Membrane</location>
        <topology evidence="1">Single-pass type I membrane protein</topology>
    </subcellularLocation>
</comment>
<keyword evidence="3" id="KW-0732">Signal</keyword>
<evidence type="ECO:0000256" key="3">
    <source>
        <dbReference type="ARBA" id="ARBA00022729"/>
    </source>
</evidence>
<evidence type="ECO:0000256" key="5">
    <source>
        <dbReference type="ARBA" id="ARBA00022989"/>
    </source>
</evidence>
<dbReference type="InterPro" id="IPR051418">
    <property type="entry name" value="Spondin/Thrombospondin_T1"/>
</dbReference>
<feature type="transmembrane region" description="Helical" evidence="10">
    <location>
        <begin position="721"/>
        <end position="745"/>
    </location>
</feature>
<keyword evidence="7" id="KW-1015">Disulfide bond</keyword>
<sequence length="771" mass="86539">VSCMSDNQSAEMMECLKQTNGMPPLVQECTVPCRDDCTFTIWSKFTPCPTNCGATRSRRRQLTGKSRKKEKCQDSDLYPLLETELCPCDVFISQPYGNWSDCILPEDRRESQRGFWVQGEGKECGKGMRFRALACSDKNGRPVDPSHCSSSGYIEEECVIPCPFDCKLSDWSSWGSCSSSCGIGVRIRSKWLKEKPYNGGRPCPRLDLKNQVHEAVPCYSECNQYSWVVEHWSPCKIHNELRSLRCGGGMQSRKIRCVNTADSVGGAVDNSLCSQDEIPPETQSCSLLCPSECVMSEWGPWNKCPQSCDPHSMQRRTRHLLRPSLNSRTCAEDSQVRPCLLNENCFQFQYNLTEWSTCQLSENATCGRGVRTRLLSCVRSDGKPVGVDQCEQHNLEKPQRMSVHCLVECVVNCQLSGWTAWTECSKTCGHGGRMSRTRFIIMPTQGEGRPCPTELTQQKTCPVTPCYSWVLGNWSACKLEGGDCGEGVQIRHLSCVVHNGSISHSAISVDEALCGEMPFQYSILKQPCFVPCPGDCHLMEWSEWSTCELTCINGRNFETMGRQSRSRTFIVQSFENQDSCPQQVLETRPCTGGKCYHYTWKASLWNNNERTVWCQRSDGINVTGGCSPQTRPAAIRQCNPACRKPFSYCTQGGVCGCEKGYMEIMRSNGFLDYCMKVPGSEDKKADVKNLSGKNRPVNSKIHDIFKGWSLQPLDPDGRVKIWVYGVSGGGFLIMIFLIFTSYLLCKKPKPHQSTPPQQKPLTLAYDGDLDM</sequence>
<dbReference type="InParanoid" id="D2I3C8"/>
<keyword evidence="2 10" id="KW-0812">Transmembrane</keyword>
<protein>
    <recommendedName>
        <fullName evidence="14">Thrombospondin type 1 domain containing 7B</fullName>
    </recommendedName>
</protein>
<feature type="region of interest" description="Disordered" evidence="9">
    <location>
        <begin position="749"/>
        <end position="771"/>
    </location>
</feature>
<evidence type="ECO:0000259" key="12">
    <source>
        <dbReference type="Pfam" id="PF23308"/>
    </source>
</evidence>
<dbReference type="PANTHER" id="PTHR11311">
    <property type="entry name" value="SPONDIN"/>
    <property type="match status" value="1"/>
</dbReference>
<feature type="domain" description="Spondin-like TSP1" evidence="11">
    <location>
        <begin position="166"/>
        <end position="211"/>
    </location>
</feature>
<keyword evidence="8" id="KW-0325">Glycoprotein</keyword>
<evidence type="ECO:0000313" key="13">
    <source>
        <dbReference type="EMBL" id="EFB23690.1"/>
    </source>
</evidence>
<dbReference type="Pfam" id="PF19028">
    <property type="entry name" value="TSP1_spondin"/>
    <property type="match status" value="3"/>
</dbReference>
<dbReference type="SUPFAM" id="SSF82895">
    <property type="entry name" value="TSP-1 type 1 repeat"/>
    <property type="match status" value="7"/>
</dbReference>
<dbReference type="FunFam" id="2.20.100.10:FF:000062">
    <property type="entry name" value="Thrombospondin type 1 domain containing 7B"/>
    <property type="match status" value="1"/>
</dbReference>
<reference evidence="13" key="1">
    <citation type="journal article" date="2010" name="Nature">
        <title>The sequence and de novo assembly of the giant panda genome.</title>
        <authorList>
            <person name="Li R."/>
            <person name="Fan W."/>
            <person name="Tian G."/>
            <person name="Zhu H."/>
            <person name="He L."/>
            <person name="Cai J."/>
            <person name="Huang Q."/>
            <person name="Cai Q."/>
            <person name="Li B."/>
            <person name="Bai Y."/>
            <person name="Zhang Z."/>
            <person name="Zhang Y."/>
            <person name="Wang W."/>
            <person name="Li J."/>
            <person name="Wei F."/>
            <person name="Li H."/>
            <person name="Jian M."/>
            <person name="Li J."/>
            <person name="Zhang Z."/>
            <person name="Nielsen R."/>
            <person name="Li D."/>
            <person name="Gu W."/>
            <person name="Yang Z."/>
            <person name="Xuan Z."/>
            <person name="Ryder O.A."/>
            <person name="Leung F.C."/>
            <person name="Zhou Y."/>
            <person name="Cao J."/>
            <person name="Sun X."/>
            <person name="Fu Y."/>
            <person name="Fang X."/>
            <person name="Guo X."/>
            <person name="Wang B."/>
            <person name="Hou R."/>
            <person name="Shen F."/>
            <person name="Mu B."/>
            <person name="Ni P."/>
            <person name="Lin R."/>
            <person name="Qian W."/>
            <person name="Wang G."/>
            <person name="Yu C."/>
            <person name="Nie W."/>
            <person name="Wang J."/>
            <person name="Wu Z."/>
            <person name="Liang H."/>
            <person name="Min J."/>
            <person name="Wu Q."/>
            <person name="Cheng S."/>
            <person name="Ruan J."/>
            <person name="Wang M."/>
            <person name="Shi Z."/>
            <person name="Wen M."/>
            <person name="Liu B."/>
            <person name="Ren X."/>
            <person name="Zheng H."/>
            <person name="Dong D."/>
            <person name="Cook K."/>
            <person name="Shan G."/>
            <person name="Zhang H."/>
            <person name="Kosiol C."/>
            <person name="Xie X."/>
            <person name="Lu Z."/>
            <person name="Zheng H."/>
            <person name="Li Y."/>
            <person name="Steiner C.C."/>
            <person name="Lam T.T."/>
            <person name="Lin S."/>
            <person name="Zhang Q."/>
            <person name="Li G."/>
            <person name="Tian J."/>
            <person name="Gong T."/>
            <person name="Liu H."/>
            <person name="Zhang D."/>
            <person name="Fang L."/>
            <person name="Ye C."/>
            <person name="Zhang J."/>
            <person name="Hu W."/>
            <person name="Xu A."/>
            <person name="Ren Y."/>
            <person name="Zhang G."/>
            <person name="Bruford M.W."/>
            <person name="Li Q."/>
            <person name="Ma L."/>
            <person name="Guo Y."/>
            <person name="An N."/>
            <person name="Hu Y."/>
            <person name="Zheng Y."/>
            <person name="Shi Y."/>
            <person name="Li Z."/>
            <person name="Liu Q."/>
            <person name="Chen Y."/>
            <person name="Zhao J."/>
            <person name="Qu N."/>
            <person name="Zhao S."/>
            <person name="Tian F."/>
            <person name="Wang X."/>
            <person name="Wang H."/>
            <person name="Xu L."/>
            <person name="Liu X."/>
            <person name="Vinar T."/>
            <person name="Wang Y."/>
            <person name="Lam T.W."/>
            <person name="Yiu S.M."/>
            <person name="Liu S."/>
            <person name="Zhang H."/>
            <person name="Li D."/>
            <person name="Huang Y."/>
            <person name="Wang X."/>
            <person name="Yang G."/>
            <person name="Jiang Z."/>
            <person name="Wang J."/>
            <person name="Qin N."/>
            <person name="Li L."/>
            <person name="Li J."/>
            <person name="Bolund L."/>
            <person name="Kristiansen K."/>
            <person name="Wong G.K."/>
            <person name="Olson M."/>
            <person name="Zhang X."/>
            <person name="Li S."/>
            <person name="Yang H."/>
            <person name="Wang J."/>
            <person name="Wang J."/>
        </authorList>
    </citation>
    <scope>NUCLEOTIDE SEQUENCE [LARGE SCALE GENOMIC DNA]</scope>
</reference>
<keyword evidence="5 10" id="KW-1133">Transmembrane helix</keyword>
<accession>D2I3C8</accession>
<feature type="non-terminal residue" evidence="13">
    <location>
        <position position="1"/>
    </location>
</feature>
<name>D2I3C8_AILME</name>
<gene>
    <name evidence="13" type="ORF">PANDA_020011</name>
</gene>
<feature type="compositionally biased region" description="Polar residues" evidence="9">
    <location>
        <begin position="751"/>
        <end position="760"/>
    </location>
</feature>
<evidence type="ECO:0000256" key="2">
    <source>
        <dbReference type="ARBA" id="ARBA00022692"/>
    </source>
</evidence>
<dbReference type="Gene3D" id="2.20.100.10">
    <property type="entry name" value="Thrombospondin type-1 (TSP1) repeat"/>
    <property type="match status" value="5"/>
</dbReference>
<dbReference type="PANTHER" id="PTHR11311:SF7">
    <property type="entry name" value="THROMBOSPONDIN TYPE-1 DOMAIN-CONTAINING PROTEIN 7B"/>
    <property type="match status" value="1"/>
</dbReference>
<evidence type="ECO:0008006" key="14">
    <source>
        <dbReference type="Google" id="ProtNLM"/>
    </source>
</evidence>
<dbReference type="FunFam" id="2.20.100.10:FF:000018">
    <property type="entry name" value="Thrombospondin type 1 domain containing 7A"/>
    <property type="match status" value="1"/>
</dbReference>
<evidence type="ECO:0000256" key="4">
    <source>
        <dbReference type="ARBA" id="ARBA00022737"/>
    </source>
</evidence>
<dbReference type="FunFam" id="2.20.100.10:FF:000017">
    <property type="entry name" value="Thrombospondin type 1 domain containing 7A"/>
    <property type="match status" value="1"/>
</dbReference>
<dbReference type="AlphaFoldDB" id="D2I3C8"/>
<evidence type="ECO:0000256" key="8">
    <source>
        <dbReference type="ARBA" id="ARBA00023180"/>
    </source>
</evidence>
<dbReference type="HOGENOM" id="CLU_357755_0_0_1"/>
<dbReference type="InterPro" id="IPR036383">
    <property type="entry name" value="TSP1_rpt_sf"/>
</dbReference>
<dbReference type="Pfam" id="PF23308">
    <property type="entry name" value="TSP1_TSH7A-B_C"/>
    <property type="match status" value="1"/>
</dbReference>
<feature type="domain" description="Spondin-like TSP1" evidence="11">
    <location>
        <begin position="413"/>
        <end position="466"/>
    </location>
</feature>
<keyword evidence="4" id="KW-0677">Repeat</keyword>
<feature type="domain" description="Spondin-like TSP1" evidence="11">
    <location>
        <begin position="536"/>
        <end position="595"/>
    </location>
</feature>
<evidence type="ECO:0000259" key="11">
    <source>
        <dbReference type="Pfam" id="PF19028"/>
    </source>
</evidence>
<proteinExistence type="predicted"/>
<dbReference type="InterPro" id="IPR000884">
    <property type="entry name" value="TSP1_rpt"/>
</dbReference>
<feature type="non-terminal residue" evidence="13">
    <location>
        <position position="771"/>
    </location>
</feature>
<evidence type="ECO:0000256" key="9">
    <source>
        <dbReference type="SAM" id="MobiDB-lite"/>
    </source>
</evidence>
<dbReference type="FunFam" id="2.20.100.10:FF:000027">
    <property type="entry name" value="Thrombospondin type 1 domain containing 7A"/>
    <property type="match status" value="1"/>
</dbReference>
<evidence type="ECO:0000256" key="6">
    <source>
        <dbReference type="ARBA" id="ARBA00023136"/>
    </source>
</evidence>
<dbReference type="InterPro" id="IPR044004">
    <property type="entry name" value="TSP1_spondin_dom"/>
</dbReference>
<dbReference type="GO" id="GO:0005886">
    <property type="term" value="C:plasma membrane"/>
    <property type="evidence" value="ECO:0007669"/>
    <property type="project" value="TreeGrafter"/>
</dbReference>
<dbReference type="Pfam" id="PF19030">
    <property type="entry name" value="TSP1_ADAMTS"/>
    <property type="match status" value="2"/>
</dbReference>
<evidence type="ECO:0000256" key="1">
    <source>
        <dbReference type="ARBA" id="ARBA00004479"/>
    </source>
</evidence>
<dbReference type="Pfam" id="PF00090">
    <property type="entry name" value="TSP_1"/>
    <property type="match status" value="1"/>
</dbReference>
<dbReference type="SMART" id="SM00209">
    <property type="entry name" value="TSP1"/>
    <property type="match status" value="8"/>
</dbReference>